<evidence type="ECO:0000313" key="3">
    <source>
        <dbReference type="Proteomes" id="UP000006527"/>
    </source>
</evidence>
<sequence>MLKKVNYEVKGQLAKLLATEDLIIENKRVPTASFDVDRRVLTLPMWDKASATVYDLLVGHEVGHALYTPNENWKLRYPEVPMSFVNILEDVRIEKLMKRKYAGIVKTFHMGYKELSDQDFFELGENEVEDMNLPDRINIHHKIGKFVDVPMSEDEVYFRDSALNTDTFDEVLELANELHEFMKTQHTESIKIDLPFDGAEMEQGGGSKVDPIPSEDKSDSFDSIESESSDGEESEEQESGDNSDETTGFPPEFSDSPIGGEHCDFETITDKLFSDNLENLNDKNRNTGVYDTDYCTIPELNLETVKAKNADVHKHLDEEWIAQQQHYDNELLKEENKYRIPMNLYASVDNEYRLFRRSAQKEVNYLVKEFECRKSADAYARATVSKTGVLDCTKLHSYKYNEDLFKKVTTLPDGKNHGLIFVLDWSGSMSNVLKDTVKQLFNLIWFCKKVQIPFQVFAFTNEWNRGDKQFDEYGNYRGYAYPKDHHVKKDGQLYIEAQFAMVEFLTSDCKKGDLEHQMMNIWRLMSCLDQRGRWDSSVYYQCPSRLSLSGTPLNEALVSLNQIIPEFKKKTGVQKIQCITLTDGEAHPLKFHKEFKSRQGNEQYLGTRSAHGNVFIRDKNGRTYHCADAYYDLTTALLNQLRGRFPDVNFLGIRVVDNRDCNSFVRRYVDYDYERHQTIMAQWRKTKSLMITEGGGYHAYFGLSSSALNSDSSFEVKEDATKAQIKSAFKKSLSAKKMNKKVLGQFMSYIA</sequence>
<evidence type="ECO:0000256" key="1">
    <source>
        <dbReference type="SAM" id="MobiDB-lite"/>
    </source>
</evidence>
<feature type="region of interest" description="Disordered" evidence="1">
    <location>
        <begin position="198"/>
        <end position="261"/>
    </location>
</feature>
<keyword evidence="3" id="KW-1185">Reference proteome</keyword>
<dbReference type="OrthoDB" id="4844at10239"/>
<dbReference type="EMBL" id="GU071098">
    <property type="protein sequence ID" value="ADO98227.1"/>
    <property type="molecule type" value="Genomic_DNA"/>
</dbReference>
<name>E3SL79_9CAUD</name>
<accession>E3SL79</accession>
<dbReference type="RefSeq" id="YP_004324214.1">
    <property type="nucleotide sequence ID" value="NC_015287.1"/>
</dbReference>
<proteinExistence type="predicted"/>
<organism evidence="2 3">
    <name type="scientific">Synechococcus phage S-SSM7</name>
    <dbReference type="NCBI Taxonomy" id="445686"/>
    <lineage>
        <taxon>Viruses</taxon>
        <taxon>Duplodnaviria</taxon>
        <taxon>Heunggongvirae</taxon>
        <taxon>Uroviricota</taxon>
        <taxon>Caudoviricetes</taxon>
        <taxon>Pantevenvirales</taxon>
        <taxon>Kyanoviridae</taxon>
        <taxon>Lipsvirus</taxon>
        <taxon>Lipsvirus ssm7</taxon>
    </lineage>
</organism>
<gene>
    <name evidence="2" type="ORF">SSSM7_161</name>
</gene>
<protein>
    <submittedName>
        <fullName evidence="2">Peptidase</fullName>
    </submittedName>
</protein>
<dbReference type="GeneID" id="10328730"/>
<evidence type="ECO:0000313" key="2">
    <source>
        <dbReference type="EMBL" id="ADO98227.1"/>
    </source>
</evidence>
<dbReference type="Proteomes" id="UP000006527">
    <property type="component" value="Segment"/>
</dbReference>
<dbReference type="KEGG" id="vg:10328730"/>
<reference evidence="2 3" key="1">
    <citation type="journal article" date="2010" name="Environ. Microbiol.">
        <title>Genomic analysis of oceanic cyanobacterial myoviruses compared with T4-like myoviruses from diverse hosts and environments.</title>
        <authorList>
            <person name="Sullivan M.B."/>
            <person name="Huang K.H."/>
            <person name="Ignacio-Espinoza J.C."/>
            <person name="Berlin A.M."/>
            <person name="Kelly L."/>
            <person name="Weigele P.R."/>
            <person name="DeFrancesco A.S."/>
            <person name="Kern S.E."/>
            <person name="Thompson L.R."/>
            <person name="Young S."/>
            <person name="Yandava C."/>
            <person name="Fu R."/>
            <person name="Krastins B."/>
            <person name="Chase M."/>
            <person name="Sarracino D."/>
            <person name="Osburne M.S."/>
            <person name="Henn M.R."/>
            <person name="Chisholm S.W."/>
        </authorList>
    </citation>
    <scope>NUCLEOTIDE SEQUENCE [LARGE SCALE GENOMIC DNA]</scope>
    <source>
        <strain evidence="2">8109-3</strain>
    </source>
</reference>
<feature type="compositionally biased region" description="Acidic residues" evidence="1">
    <location>
        <begin position="222"/>
        <end position="244"/>
    </location>
</feature>